<dbReference type="InterPro" id="IPR036397">
    <property type="entry name" value="RNaseH_sf"/>
</dbReference>
<protein>
    <recommendedName>
        <fullName evidence="1">Integrase catalytic domain-containing protein</fullName>
    </recommendedName>
</protein>
<dbReference type="PANTHER" id="PTHR42648:SF28">
    <property type="entry name" value="TRANSPOSON-ENCODED PROTEIN WITH RIBONUCLEASE H-LIKE AND RETROVIRUS ZINC FINGER-LIKE DOMAINS"/>
    <property type="match status" value="1"/>
</dbReference>
<dbReference type="AlphaFoldDB" id="A0A371F0H7"/>
<dbReference type="InterPro" id="IPR012337">
    <property type="entry name" value="RNaseH-like_sf"/>
</dbReference>
<gene>
    <name evidence="2" type="ORF">CR513_48894</name>
</gene>
<feature type="domain" description="Integrase catalytic" evidence="1">
    <location>
        <begin position="15"/>
        <end position="189"/>
    </location>
</feature>
<organism evidence="2 3">
    <name type="scientific">Mucuna pruriens</name>
    <name type="common">Velvet bean</name>
    <name type="synonym">Dolichos pruriens</name>
    <dbReference type="NCBI Taxonomy" id="157652"/>
    <lineage>
        <taxon>Eukaryota</taxon>
        <taxon>Viridiplantae</taxon>
        <taxon>Streptophyta</taxon>
        <taxon>Embryophyta</taxon>
        <taxon>Tracheophyta</taxon>
        <taxon>Spermatophyta</taxon>
        <taxon>Magnoliopsida</taxon>
        <taxon>eudicotyledons</taxon>
        <taxon>Gunneridae</taxon>
        <taxon>Pentapetalae</taxon>
        <taxon>rosids</taxon>
        <taxon>fabids</taxon>
        <taxon>Fabales</taxon>
        <taxon>Fabaceae</taxon>
        <taxon>Papilionoideae</taxon>
        <taxon>50 kb inversion clade</taxon>
        <taxon>NPAAA clade</taxon>
        <taxon>indigoferoid/millettioid clade</taxon>
        <taxon>Phaseoleae</taxon>
        <taxon>Mucuna</taxon>
    </lineage>
</organism>
<dbReference type="PANTHER" id="PTHR42648">
    <property type="entry name" value="TRANSPOSASE, PUTATIVE-RELATED"/>
    <property type="match status" value="1"/>
</dbReference>
<dbReference type="InterPro" id="IPR057670">
    <property type="entry name" value="SH3_retrovirus"/>
</dbReference>
<evidence type="ECO:0000259" key="1">
    <source>
        <dbReference type="PROSITE" id="PS50994"/>
    </source>
</evidence>
<evidence type="ECO:0000313" key="3">
    <source>
        <dbReference type="Proteomes" id="UP000257109"/>
    </source>
</evidence>
<proteinExistence type="predicted"/>
<dbReference type="GO" id="GO:0015074">
    <property type="term" value="P:DNA integration"/>
    <property type="evidence" value="ECO:0007669"/>
    <property type="project" value="InterPro"/>
</dbReference>
<feature type="non-terminal residue" evidence="2">
    <location>
        <position position="401"/>
    </location>
</feature>
<dbReference type="GO" id="GO:0003676">
    <property type="term" value="F:nucleic acid binding"/>
    <property type="evidence" value="ECO:0007669"/>
    <property type="project" value="InterPro"/>
</dbReference>
<dbReference type="Proteomes" id="UP000257109">
    <property type="component" value="Unassembled WGS sequence"/>
</dbReference>
<evidence type="ECO:0000313" key="2">
    <source>
        <dbReference type="EMBL" id="RDX71714.1"/>
    </source>
</evidence>
<sequence>MGRIAESLVCVEGIKGKRTNIRKLDICGPFPTASWNGQQYFITFIDEYSRYGCLYLIHEKSQSLDVFKSFKAEVELQLGKKIKAVRSDRGGEYYGRYDGSGEQRPGPFALFLKECGIVPQYTMPGKPSMNGVAERRNQTLKDMVRSMISHSSLPESLWGEALKTAVHILNRVPTKAVNKTPYELWTGKKPSINHFHIWGCLAEARPYRPHERKLDSRTVSCYFVGYAKRSRGYKFYDPTSRSFFEVGNARILEEVEFGKEENIRNVVFEEESVDDVGQILVPITIQETTLVIGDNVQTTFPNIVPEQDYDEALPQTPIEQPQQPQQVSLRRSTREKRHAIPDDYIVFLQEHEDGIGLTEDDPINFCQAMQSSNSQKWIDAMKDELKSMQDNDVWDLVELPE</sequence>
<dbReference type="InterPro" id="IPR039537">
    <property type="entry name" value="Retrotran_Ty1/copia-like"/>
</dbReference>
<comment type="caution">
    <text evidence="2">The sequence shown here is derived from an EMBL/GenBank/DDBJ whole genome shotgun (WGS) entry which is preliminary data.</text>
</comment>
<reference evidence="2" key="1">
    <citation type="submission" date="2018-05" db="EMBL/GenBank/DDBJ databases">
        <title>Draft genome of Mucuna pruriens seed.</title>
        <authorList>
            <person name="Nnadi N.E."/>
            <person name="Vos R."/>
            <person name="Hasami M.H."/>
            <person name="Devisetty U.K."/>
            <person name="Aguiy J.C."/>
        </authorList>
    </citation>
    <scope>NUCLEOTIDE SEQUENCE [LARGE SCALE GENOMIC DNA]</scope>
    <source>
        <strain evidence="2">JCA_2017</strain>
    </source>
</reference>
<dbReference type="EMBL" id="QJKJ01011233">
    <property type="protein sequence ID" value="RDX71714.1"/>
    <property type="molecule type" value="Genomic_DNA"/>
</dbReference>
<dbReference type="Pfam" id="PF00665">
    <property type="entry name" value="rve"/>
    <property type="match status" value="1"/>
</dbReference>
<name>A0A371F0H7_MUCPR</name>
<dbReference type="SUPFAM" id="SSF53098">
    <property type="entry name" value="Ribonuclease H-like"/>
    <property type="match status" value="1"/>
</dbReference>
<keyword evidence="3" id="KW-1185">Reference proteome</keyword>
<dbReference type="Gene3D" id="3.30.420.10">
    <property type="entry name" value="Ribonuclease H-like superfamily/Ribonuclease H"/>
    <property type="match status" value="1"/>
</dbReference>
<dbReference type="Pfam" id="PF25597">
    <property type="entry name" value="SH3_retrovirus"/>
    <property type="match status" value="1"/>
</dbReference>
<feature type="non-terminal residue" evidence="2">
    <location>
        <position position="1"/>
    </location>
</feature>
<dbReference type="OrthoDB" id="1739418at2759"/>
<dbReference type="PROSITE" id="PS50994">
    <property type="entry name" value="INTEGRASE"/>
    <property type="match status" value="1"/>
</dbReference>
<dbReference type="InterPro" id="IPR001584">
    <property type="entry name" value="Integrase_cat-core"/>
</dbReference>
<accession>A0A371F0H7</accession>